<organism evidence="1 2">
    <name type="scientific">Bacteroides fragilis str. 3783N1-6</name>
    <dbReference type="NCBI Taxonomy" id="1339310"/>
    <lineage>
        <taxon>Bacteria</taxon>
        <taxon>Pseudomonadati</taxon>
        <taxon>Bacteroidota</taxon>
        <taxon>Bacteroidia</taxon>
        <taxon>Bacteroidales</taxon>
        <taxon>Bacteroidaceae</taxon>
        <taxon>Bacteroides</taxon>
    </lineage>
</organism>
<proteinExistence type="predicted"/>
<dbReference type="EMBL" id="JGEU01000030">
    <property type="protein sequence ID" value="EYB11173.1"/>
    <property type="molecule type" value="Genomic_DNA"/>
</dbReference>
<protein>
    <submittedName>
        <fullName evidence="1">Uncharacterized protein</fullName>
    </submittedName>
</protein>
<evidence type="ECO:0000313" key="1">
    <source>
        <dbReference type="EMBL" id="EYB11173.1"/>
    </source>
</evidence>
<dbReference type="AlphaFoldDB" id="A0AB73APQ8"/>
<sequence length="60" mass="7472">MEYFYLLTRSSFFIFRVLLCSPSFSYSRPFIINSPDNRYYYSQIWKWTFPRTAYEHGYNT</sequence>
<accession>A0AB73APQ8</accession>
<comment type="caution">
    <text evidence="1">The sequence shown here is derived from an EMBL/GenBank/DDBJ whole genome shotgun (WGS) entry which is preliminary data.</text>
</comment>
<name>A0AB73APQ8_BACFG</name>
<reference evidence="1 2" key="1">
    <citation type="submission" date="2014-02" db="EMBL/GenBank/DDBJ databases">
        <authorList>
            <person name="Sears C."/>
            <person name="Carroll K."/>
            <person name="Sack B.R."/>
            <person name="Qadri F."/>
            <person name="Myers L.L."/>
            <person name="Chung G.-T."/>
            <person name="Escheverria P."/>
            <person name="Fraser C.M."/>
            <person name="Sadzewicz L."/>
            <person name="Shefchek K.A."/>
            <person name="Tallon L."/>
            <person name="Das S.P."/>
            <person name="Daugherty S."/>
            <person name="Mongodin E.F."/>
        </authorList>
    </citation>
    <scope>NUCLEOTIDE SEQUENCE [LARGE SCALE GENOMIC DNA]</scope>
    <source>
        <strain evidence="1 2">3783N1-6</strain>
    </source>
</reference>
<dbReference type="Proteomes" id="UP000021175">
    <property type="component" value="Unassembled WGS sequence"/>
</dbReference>
<gene>
    <name evidence="1" type="ORF">M119_0707</name>
</gene>
<evidence type="ECO:0000313" key="2">
    <source>
        <dbReference type="Proteomes" id="UP000021175"/>
    </source>
</evidence>